<keyword evidence="2" id="KW-1185">Reference proteome</keyword>
<comment type="caution">
    <text evidence="1">The sequence shown here is derived from an EMBL/GenBank/DDBJ whole genome shotgun (WGS) entry which is preliminary data.</text>
</comment>
<organism evidence="1 2">
    <name type="scientific">Gymnopilus dilepis</name>
    <dbReference type="NCBI Taxonomy" id="231916"/>
    <lineage>
        <taxon>Eukaryota</taxon>
        <taxon>Fungi</taxon>
        <taxon>Dikarya</taxon>
        <taxon>Basidiomycota</taxon>
        <taxon>Agaricomycotina</taxon>
        <taxon>Agaricomycetes</taxon>
        <taxon>Agaricomycetidae</taxon>
        <taxon>Agaricales</taxon>
        <taxon>Agaricineae</taxon>
        <taxon>Hymenogastraceae</taxon>
        <taxon>Gymnopilus</taxon>
    </lineage>
</organism>
<accession>A0A409W8X1</accession>
<dbReference type="AlphaFoldDB" id="A0A409W8X1"/>
<evidence type="ECO:0000313" key="1">
    <source>
        <dbReference type="EMBL" id="PPQ74945.1"/>
    </source>
</evidence>
<gene>
    <name evidence="1" type="ORF">CVT26_011419</name>
</gene>
<reference evidence="1 2" key="1">
    <citation type="journal article" date="2018" name="Evol. Lett.">
        <title>Horizontal gene cluster transfer increased hallucinogenic mushroom diversity.</title>
        <authorList>
            <person name="Reynolds H.T."/>
            <person name="Vijayakumar V."/>
            <person name="Gluck-Thaler E."/>
            <person name="Korotkin H.B."/>
            <person name="Matheny P.B."/>
            <person name="Slot J.C."/>
        </authorList>
    </citation>
    <scope>NUCLEOTIDE SEQUENCE [LARGE SCALE GENOMIC DNA]</scope>
    <source>
        <strain evidence="1 2">SRW20</strain>
    </source>
</reference>
<dbReference type="InParanoid" id="A0A409W8X1"/>
<dbReference type="EMBL" id="NHYE01005301">
    <property type="protein sequence ID" value="PPQ74945.1"/>
    <property type="molecule type" value="Genomic_DNA"/>
</dbReference>
<sequence length="172" mass="20129">MIRLGKDNSYIYEPITLLDDSLYVPFRWFTRGESFHVKAWVLEAIVCDDTMGQRVRQDKEIEVSQQQLLKNMTKSRDRDMYNLPHPSQVIDPAKGNRWRELAKGHRVVSLPLWMYCDDTSGNTSKMEQTQQLSVHPSRITSRAFVEGVQRPLPLYLEFRATFGDVGWNHRLT</sequence>
<proteinExistence type="predicted"/>
<protein>
    <submittedName>
        <fullName evidence="1">Uncharacterized protein</fullName>
    </submittedName>
</protein>
<dbReference type="OrthoDB" id="2246127at2759"/>
<dbReference type="Proteomes" id="UP000284706">
    <property type="component" value="Unassembled WGS sequence"/>
</dbReference>
<evidence type="ECO:0000313" key="2">
    <source>
        <dbReference type="Proteomes" id="UP000284706"/>
    </source>
</evidence>
<name>A0A409W8X1_9AGAR</name>
<dbReference type="STRING" id="231916.A0A409W8X1"/>